<evidence type="ECO:0000259" key="3">
    <source>
        <dbReference type="Pfam" id="PF02129"/>
    </source>
</evidence>
<reference evidence="4 5" key="1">
    <citation type="submission" date="2016-10" db="EMBL/GenBank/DDBJ databases">
        <authorList>
            <person name="de Groot N.N."/>
        </authorList>
    </citation>
    <scope>NUCLEOTIDE SEQUENCE [LARGE SCALE GENOMIC DNA]</scope>
    <source>
        <strain evidence="4 5">DSM 44892</strain>
    </source>
</reference>
<dbReference type="ESTHER" id="9noca-a0a1g8h014">
    <property type="family name" value="Xaa-Pro-like_dom"/>
</dbReference>
<dbReference type="Pfam" id="PF02129">
    <property type="entry name" value="Peptidase_S15"/>
    <property type="match status" value="1"/>
</dbReference>
<accession>A0A1G8H014</accession>
<dbReference type="InterPro" id="IPR029058">
    <property type="entry name" value="AB_hydrolase_fold"/>
</dbReference>
<sequence length="249" mass="25769">MSRTVYFTVDGERCEADLHLPEPTGAGRPPIIVMAHGLGAVRAMGLDAYAERFVSAGYGCLVFDYRHFGGSDGVPRHLVAPRRQQADWTAAIDFARGLEEVDGDRIVAWGTSFGGGNVIATAATRPDGLVAAIAQCPFTDGIASTLAMSPRSSMGATLAAVRDVVTSRLKRAGSPILDGLVTGTGTHSTIDTSTCAGSPGLAMAGAFLSMSGAMGTRGPVRAGAARIRQLDGAGGRCTRRSTRESKQQG</sequence>
<feature type="domain" description="Xaa-Pro dipeptidyl-peptidase-like" evidence="3">
    <location>
        <begin position="10"/>
        <end position="143"/>
    </location>
</feature>
<evidence type="ECO:0000313" key="5">
    <source>
        <dbReference type="Proteomes" id="UP000183263"/>
    </source>
</evidence>
<organism evidence="4 5">
    <name type="scientific">Rhodococcus triatomae</name>
    <dbReference type="NCBI Taxonomy" id="300028"/>
    <lineage>
        <taxon>Bacteria</taxon>
        <taxon>Bacillati</taxon>
        <taxon>Actinomycetota</taxon>
        <taxon>Actinomycetes</taxon>
        <taxon>Mycobacteriales</taxon>
        <taxon>Nocardiaceae</taxon>
        <taxon>Rhodococcus</taxon>
    </lineage>
</organism>
<name>A0A1G8H014_9NOCA</name>
<proteinExistence type="inferred from homology"/>
<dbReference type="Gene3D" id="3.40.50.1820">
    <property type="entry name" value="alpha/beta hydrolase"/>
    <property type="match status" value="1"/>
</dbReference>
<dbReference type="Proteomes" id="UP000183263">
    <property type="component" value="Unassembled WGS sequence"/>
</dbReference>
<dbReference type="InterPro" id="IPR050261">
    <property type="entry name" value="FrsA_esterase"/>
</dbReference>
<dbReference type="PANTHER" id="PTHR22946:SF9">
    <property type="entry name" value="POLYKETIDE TRANSFERASE AF380"/>
    <property type="match status" value="1"/>
</dbReference>
<dbReference type="OrthoDB" id="5902829at2"/>
<gene>
    <name evidence="4" type="ORF">SAMN05444695_104263</name>
</gene>
<dbReference type="PANTHER" id="PTHR22946">
    <property type="entry name" value="DIENELACTONE HYDROLASE DOMAIN-CONTAINING PROTEIN-RELATED"/>
    <property type="match status" value="1"/>
</dbReference>
<comment type="similarity">
    <text evidence="1">Belongs to the AB hydrolase superfamily.</text>
</comment>
<evidence type="ECO:0000256" key="1">
    <source>
        <dbReference type="ARBA" id="ARBA00008645"/>
    </source>
</evidence>
<evidence type="ECO:0000256" key="2">
    <source>
        <dbReference type="ARBA" id="ARBA00022801"/>
    </source>
</evidence>
<dbReference type="EMBL" id="FNDN01000004">
    <property type="protein sequence ID" value="SDH99944.1"/>
    <property type="molecule type" value="Genomic_DNA"/>
</dbReference>
<keyword evidence="2" id="KW-0378">Hydrolase</keyword>
<evidence type="ECO:0000313" key="4">
    <source>
        <dbReference type="EMBL" id="SDH99944.1"/>
    </source>
</evidence>
<dbReference type="AlphaFoldDB" id="A0A1G8H014"/>
<keyword evidence="5" id="KW-1185">Reference proteome</keyword>
<dbReference type="InterPro" id="IPR000383">
    <property type="entry name" value="Xaa-Pro-like_dom"/>
</dbReference>
<protein>
    <submittedName>
        <fullName evidence="4">X-Pro dipeptidyl-peptidase (S15 family)</fullName>
    </submittedName>
</protein>
<dbReference type="GO" id="GO:0052689">
    <property type="term" value="F:carboxylic ester hydrolase activity"/>
    <property type="evidence" value="ECO:0007669"/>
    <property type="project" value="UniProtKB-ARBA"/>
</dbReference>
<dbReference type="SUPFAM" id="SSF53474">
    <property type="entry name" value="alpha/beta-Hydrolases"/>
    <property type="match status" value="1"/>
</dbReference>
<dbReference type="RefSeq" id="WP_083342994.1">
    <property type="nucleotide sequence ID" value="NZ_CP048813.1"/>
</dbReference>